<feature type="compositionally biased region" description="Basic and acidic residues" evidence="1">
    <location>
        <begin position="331"/>
        <end position="346"/>
    </location>
</feature>
<feature type="region of interest" description="Disordered" evidence="1">
    <location>
        <begin position="574"/>
        <end position="602"/>
    </location>
</feature>
<evidence type="ECO:0000259" key="2">
    <source>
        <dbReference type="SMART" id="SM00382"/>
    </source>
</evidence>
<dbReference type="CDD" id="cd19481">
    <property type="entry name" value="RecA-like_protease"/>
    <property type="match status" value="1"/>
</dbReference>
<feature type="compositionally biased region" description="Acidic residues" evidence="1">
    <location>
        <begin position="434"/>
        <end position="445"/>
    </location>
</feature>
<evidence type="ECO:0000313" key="4">
    <source>
        <dbReference type="Proteomes" id="UP000044602"/>
    </source>
</evidence>
<reference evidence="3 4" key="1">
    <citation type="submission" date="2015-05" db="EMBL/GenBank/DDBJ databases">
        <authorList>
            <person name="Wang D.B."/>
            <person name="Wang M."/>
        </authorList>
    </citation>
    <scope>NUCLEOTIDE SEQUENCE [LARGE SCALE GENOMIC DNA]</scope>
    <source>
        <strain evidence="3">VL1</strain>
    </source>
</reference>
<dbReference type="EMBL" id="CVQH01023527">
    <property type="protein sequence ID" value="CRK35315.1"/>
    <property type="molecule type" value="Genomic_DNA"/>
</dbReference>
<protein>
    <recommendedName>
        <fullName evidence="2">AAA+ ATPase domain-containing protein</fullName>
    </recommendedName>
</protein>
<feature type="region of interest" description="Disordered" evidence="1">
    <location>
        <begin position="322"/>
        <end position="354"/>
    </location>
</feature>
<dbReference type="GO" id="GO:0016887">
    <property type="term" value="F:ATP hydrolysis activity"/>
    <property type="evidence" value="ECO:0007669"/>
    <property type="project" value="InterPro"/>
</dbReference>
<accession>A0A0G4MMN3</accession>
<feature type="compositionally biased region" description="Polar residues" evidence="1">
    <location>
        <begin position="1"/>
        <end position="14"/>
    </location>
</feature>
<sequence>MSASTILSHTTQAMSPSSSVSGSSGEESCDEDFSVIERLADAIRIEEDVRFSPDERALLVKELYEGPRKCQCCVNWVEECPEHVVVPVFDEPEINVEVGPPLVIRRRVNHSENGTLVSLDSIEIRHAATRQVLLNVFSMYDGFVGVIRHLVFKAPFHVFFWHWNRFDEAVANEEDPETRKVLVALRAIVKRELAEAFAISKELASNGVISSMFTWTLYAPGSIVYGREGIHDRFYIVDAVQVDPFHTGLSLRFVDWTGRRFGGATKHISMPNFFGTRRITSLAVYPATYLDDLPKMQASLLARGRKFAGLAGMHYKSYRSWSGAKAGSSDQQHEESRIVLDTSEHARRPRTQPLWKRCQHGIPLHTFLISQEPIDKVPRGRHIPLPNPNQNPQGPPAPGAPYMNNGWNHNAVTHGRRPGRPHKSYGKGPLVPDCESDSEQDDEADTSDRGLAAARNRLTDVQLQLCAPKVWGYSMRTKVWRTFDVDRVSDIEWNTKPFESLVLPEGYKDLILSFVESQVKEGDTFDDVINGKGGGLVILLAGEPGVGKTLTAESVAEKIQAPLYKLELGEGNSVQMKETDESRSRSRSRSRRRSRSRSPEQVSTDVKTAFNLASRWGAVLLIDECDLYLEQRSNTSTQRNQLVSRFLTELEYYPSLLFLTTNRERVLDPAVYSRIHLTINYPALDAPSRTKIWTTFLSHGTESSISERELEVLANIDVNGRRIRNIAKTTKILAKRAGRPICFDDVKKVMRITEGLVIEDPEPEPEYQDARDPFGLHDFH</sequence>
<dbReference type="PANTHER" id="PTHR46411:SF3">
    <property type="entry name" value="AAA+ ATPASE DOMAIN-CONTAINING PROTEIN"/>
    <property type="match status" value="1"/>
</dbReference>
<dbReference type="STRING" id="100787.A0A0G4MMN3"/>
<dbReference type="SMART" id="SM00382">
    <property type="entry name" value="AAA"/>
    <property type="match status" value="1"/>
</dbReference>
<feature type="domain" description="AAA+ ATPase" evidence="2">
    <location>
        <begin position="534"/>
        <end position="680"/>
    </location>
</feature>
<dbReference type="InterPro" id="IPR027417">
    <property type="entry name" value="P-loop_NTPase"/>
</dbReference>
<dbReference type="Pfam" id="PF22942">
    <property type="entry name" value="DUF7025"/>
    <property type="match status" value="1"/>
</dbReference>
<gene>
    <name evidence="3" type="ORF">BN1708_006680</name>
</gene>
<dbReference type="SUPFAM" id="SSF52540">
    <property type="entry name" value="P-loop containing nucleoside triphosphate hydrolases"/>
    <property type="match status" value="1"/>
</dbReference>
<organism evidence="3 4">
    <name type="scientific">Verticillium longisporum</name>
    <name type="common">Verticillium dahliae var. longisporum</name>
    <dbReference type="NCBI Taxonomy" id="100787"/>
    <lineage>
        <taxon>Eukaryota</taxon>
        <taxon>Fungi</taxon>
        <taxon>Dikarya</taxon>
        <taxon>Ascomycota</taxon>
        <taxon>Pezizomycotina</taxon>
        <taxon>Sordariomycetes</taxon>
        <taxon>Hypocreomycetidae</taxon>
        <taxon>Glomerellales</taxon>
        <taxon>Plectosphaerellaceae</taxon>
        <taxon>Verticillium</taxon>
    </lineage>
</organism>
<dbReference type="InterPro" id="IPR003959">
    <property type="entry name" value="ATPase_AAA_core"/>
</dbReference>
<dbReference type="GO" id="GO:0005524">
    <property type="term" value="F:ATP binding"/>
    <property type="evidence" value="ECO:0007669"/>
    <property type="project" value="InterPro"/>
</dbReference>
<feature type="compositionally biased region" description="Pro residues" evidence="1">
    <location>
        <begin position="385"/>
        <end position="399"/>
    </location>
</feature>
<dbReference type="InterPro" id="IPR054289">
    <property type="entry name" value="DUF7025"/>
</dbReference>
<dbReference type="Proteomes" id="UP000044602">
    <property type="component" value="Unassembled WGS sequence"/>
</dbReference>
<evidence type="ECO:0000313" key="3">
    <source>
        <dbReference type="EMBL" id="CRK35315.1"/>
    </source>
</evidence>
<evidence type="ECO:0000256" key="1">
    <source>
        <dbReference type="SAM" id="MobiDB-lite"/>
    </source>
</evidence>
<keyword evidence="4" id="KW-1185">Reference proteome</keyword>
<feature type="region of interest" description="Disordered" evidence="1">
    <location>
        <begin position="761"/>
        <end position="780"/>
    </location>
</feature>
<feature type="region of interest" description="Disordered" evidence="1">
    <location>
        <begin position="1"/>
        <end position="28"/>
    </location>
</feature>
<proteinExistence type="predicted"/>
<feature type="compositionally biased region" description="Basic and acidic residues" evidence="1">
    <location>
        <begin position="768"/>
        <end position="780"/>
    </location>
</feature>
<dbReference type="PANTHER" id="PTHR46411">
    <property type="entry name" value="FAMILY ATPASE, PUTATIVE-RELATED"/>
    <property type="match status" value="1"/>
</dbReference>
<dbReference type="AlphaFoldDB" id="A0A0G4MMN3"/>
<dbReference type="Gene3D" id="3.40.50.300">
    <property type="entry name" value="P-loop containing nucleotide triphosphate hydrolases"/>
    <property type="match status" value="1"/>
</dbReference>
<feature type="compositionally biased region" description="Basic residues" evidence="1">
    <location>
        <begin position="585"/>
        <end position="596"/>
    </location>
</feature>
<dbReference type="Pfam" id="PF00004">
    <property type="entry name" value="AAA"/>
    <property type="match status" value="1"/>
</dbReference>
<feature type="region of interest" description="Disordered" evidence="1">
    <location>
        <begin position="377"/>
        <end position="448"/>
    </location>
</feature>
<feature type="compositionally biased region" description="Basic residues" evidence="1">
    <location>
        <begin position="414"/>
        <end position="425"/>
    </location>
</feature>
<name>A0A0G4MMN3_VERLO</name>
<dbReference type="InterPro" id="IPR003593">
    <property type="entry name" value="AAA+_ATPase"/>
</dbReference>
<feature type="compositionally biased region" description="Low complexity" evidence="1">
    <location>
        <begin position="15"/>
        <end position="26"/>
    </location>
</feature>